<keyword evidence="1" id="KW-0808">Transferase</keyword>
<dbReference type="InterPro" id="IPR036086">
    <property type="entry name" value="ParB/Sulfiredoxin_sf"/>
</dbReference>
<dbReference type="AlphaFoldDB" id="A0A7C3J3S4"/>
<dbReference type="InterPro" id="IPR023098">
    <property type="entry name" value="SerK/SbnI_C"/>
</dbReference>
<dbReference type="InterPro" id="IPR003115">
    <property type="entry name" value="ParB_N"/>
</dbReference>
<sequence length="283" mass="31861">MPTEGVEMMALNRPPPVLAIPLDKIRPHEQSDRKLLTALIKSLEGDGVLRDPVLVTEGDWMLLDGTHRYWALREMGCQSIPVCTFDYSSEEIKVGCWYRCLDFCDLSPSFDGIRSEIVPRETALAAVSERSALLSVVCGRTARLYCSSPFDIHRSYRLLSEFEERLRKEGKVLSFSTEEDSVGRLLAGEIGAIVAPPPILKAEARAAASSGDLFPIKSTRHVIPYRPIGIDLPLEWLYLDPDSANRKINEKLRNAKFGIAKKGSVLRGRRYEEEVYIYDFTKP</sequence>
<dbReference type="SUPFAM" id="SSF110849">
    <property type="entry name" value="ParB/Sulfiredoxin"/>
    <property type="match status" value="1"/>
</dbReference>
<protein>
    <recommendedName>
        <fullName evidence="5">ParB-like N-terminal domain-containing protein</fullName>
    </recommendedName>
</protein>
<evidence type="ECO:0000256" key="1">
    <source>
        <dbReference type="ARBA" id="ARBA00022679"/>
    </source>
</evidence>
<keyword evidence="3" id="KW-0418">Kinase</keyword>
<name>A0A7C3J3S4_9CREN</name>
<dbReference type="Gene3D" id="3.90.1530.10">
    <property type="entry name" value="Conserved hypothetical protein from pyrococcus furiosus pfu- 392566-001, ParB domain"/>
    <property type="match status" value="1"/>
</dbReference>
<gene>
    <name evidence="6" type="ORF">ENS19_02210</name>
</gene>
<evidence type="ECO:0000259" key="5">
    <source>
        <dbReference type="SMART" id="SM00470"/>
    </source>
</evidence>
<keyword evidence="2" id="KW-0547">Nucleotide-binding</keyword>
<dbReference type="Gene3D" id="3.30.1760.10">
    <property type="entry name" value="Conserved hypothetical protein from pyrococcus furiosus pfu- 392566-001, domain 2"/>
    <property type="match status" value="1"/>
</dbReference>
<feature type="domain" description="ParB-like N-terminal" evidence="5">
    <location>
        <begin position="18"/>
        <end position="100"/>
    </location>
</feature>
<dbReference type="GO" id="GO:0016301">
    <property type="term" value="F:kinase activity"/>
    <property type="evidence" value="ECO:0007669"/>
    <property type="project" value="UniProtKB-KW"/>
</dbReference>
<proteinExistence type="predicted"/>
<evidence type="ECO:0000256" key="4">
    <source>
        <dbReference type="ARBA" id="ARBA00022840"/>
    </source>
</evidence>
<dbReference type="SMART" id="SM00470">
    <property type="entry name" value="ParB"/>
    <property type="match status" value="1"/>
</dbReference>
<reference evidence="6" key="1">
    <citation type="journal article" date="2020" name="mSystems">
        <title>Genome- and Community-Level Interaction Insights into Carbon Utilization and Element Cycling Functions of Hydrothermarchaeota in Hydrothermal Sediment.</title>
        <authorList>
            <person name="Zhou Z."/>
            <person name="Liu Y."/>
            <person name="Xu W."/>
            <person name="Pan J."/>
            <person name="Luo Z.H."/>
            <person name="Li M."/>
        </authorList>
    </citation>
    <scope>NUCLEOTIDE SEQUENCE [LARGE SCALE GENOMIC DNA]</scope>
    <source>
        <strain evidence="6">SpSt-468</strain>
    </source>
</reference>
<dbReference type="GO" id="GO:0005524">
    <property type="term" value="F:ATP binding"/>
    <property type="evidence" value="ECO:0007669"/>
    <property type="project" value="UniProtKB-KW"/>
</dbReference>
<evidence type="ECO:0000313" key="6">
    <source>
        <dbReference type="EMBL" id="HFK20073.1"/>
    </source>
</evidence>
<organism evidence="6">
    <name type="scientific">Candidatus Methanomethylicus mesodigestus</name>
    <dbReference type="NCBI Taxonomy" id="1867258"/>
    <lineage>
        <taxon>Archaea</taxon>
        <taxon>Thermoproteota</taxon>
        <taxon>Methanosuratincolia</taxon>
        <taxon>Candidatus Methanomethylicales</taxon>
        <taxon>Candidatus Methanomethylicaceae</taxon>
        <taxon>Candidatus Methanomethylicus</taxon>
    </lineage>
</organism>
<accession>A0A7C3J3S4</accession>
<evidence type="ECO:0000256" key="3">
    <source>
        <dbReference type="ARBA" id="ARBA00022777"/>
    </source>
</evidence>
<dbReference type="EMBL" id="DSTX01000002">
    <property type="protein sequence ID" value="HFK20073.1"/>
    <property type="molecule type" value="Genomic_DNA"/>
</dbReference>
<evidence type="ECO:0000256" key="2">
    <source>
        <dbReference type="ARBA" id="ARBA00022741"/>
    </source>
</evidence>
<comment type="caution">
    <text evidence="6">The sequence shown here is derived from an EMBL/GenBank/DDBJ whole genome shotgun (WGS) entry which is preliminary data.</text>
</comment>
<keyword evidence="4" id="KW-0067">ATP-binding</keyword>